<evidence type="ECO:0000259" key="10">
    <source>
        <dbReference type="PROSITE" id="PS50262"/>
    </source>
</evidence>
<proteinExistence type="predicted"/>
<feature type="transmembrane region" description="Helical" evidence="9">
    <location>
        <begin position="69"/>
        <end position="87"/>
    </location>
</feature>
<dbReference type="PANTHER" id="PTHR24229">
    <property type="entry name" value="NEUROPEPTIDES RECEPTOR"/>
    <property type="match status" value="1"/>
</dbReference>
<name>A0A443SPD0_9ACAR</name>
<evidence type="ECO:0000256" key="2">
    <source>
        <dbReference type="ARBA" id="ARBA00022475"/>
    </source>
</evidence>
<dbReference type="VEuPathDB" id="VectorBase:LDEU002695"/>
<keyword evidence="12" id="KW-1185">Reference proteome</keyword>
<comment type="subcellular location">
    <subcellularLocation>
        <location evidence="1">Cell membrane</location>
        <topology evidence="1">Multi-pass membrane protein</topology>
    </subcellularLocation>
</comment>
<dbReference type="GO" id="GO:0004930">
    <property type="term" value="F:G protein-coupled receptor activity"/>
    <property type="evidence" value="ECO:0007669"/>
    <property type="project" value="UniProtKB-KW"/>
</dbReference>
<evidence type="ECO:0000256" key="3">
    <source>
        <dbReference type="ARBA" id="ARBA00022692"/>
    </source>
</evidence>
<dbReference type="GO" id="GO:0042923">
    <property type="term" value="F:neuropeptide binding"/>
    <property type="evidence" value="ECO:0007669"/>
    <property type="project" value="TreeGrafter"/>
</dbReference>
<evidence type="ECO:0000256" key="1">
    <source>
        <dbReference type="ARBA" id="ARBA00004651"/>
    </source>
</evidence>
<evidence type="ECO:0000256" key="5">
    <source>
        <dbReference type="ARBA" id="ARBA00023040"/>
    </source>
</evidence>
<dbReference type="SUPFAM" id="SSF81321">
    <property type="entry name" value="Family A G protein-coupled receptor-like"/>
    <property type="match status" value="1"/>
</dbReference>
<keyword evidence="6 9" id="KW-0472">Membrane</keyword>
<dbReference type="Proteomes" id="UP000288716">
    <property type="component" value="Unassembled WGS sequence"/>
</dbReference>
<keyword evidence="5" id="KW-0297">G-protein coupled receptor</keyword>
<dbReference type="PROSITE" id="PS50262">
    <property type="entry name" value="G_PROTEIN_RECEP_F1_2"/>
    <property type="match status" value="1"/>
</dbReference>
<dbReference type="PANTHER" id="PTHR24229:SF40">
    <property type="entry name" value="ALLATOSTATIN C RECEPTOR 1-RELATED"/>
    <property type="match status" value="1"/>
</dbReference>
<evidence type="ECO:0000313" key="11">
    <source>
        <dbReference type="EMBL" id="RWS29345.1"/>
    </source>
</evidence>
<dbReference type="GO" id="GO:0007218">
    <property type="term" value="P:neuropeptide signaling pathway"/>
    <property type="evidence" value="ECO:0007669"/>
    <property type="project" value="TreeGrafter"/>
</dbReference>
<feature type="domain" description="G-protein coupled receptors family 1 profile" evidence="10">
    <location>
        <begin position="1"/>
        <end position="212"/>
    </location>
</feature>
<dbReference type="Gene3D" id="1.20.1070.10">
    <property type="entry name" value="Rhodopsin 7-helix transmembrane proteins"/>
    <property type="match status" value="1"/>
</dbReference>
<sequence>MIMLIELPFVITALYFEYWPFEEWFGRLLISLLVLQQFAKSHLLLFVGITSYAEHTGNIFELSASRTRIMLAICWLTSIVVAVPIYFLVKSGANHDLLAALQHHFDYIEAFMVVYLISIFIFPFFVFILLMTRRNKEPFDAENPEMSEQPLLLSLALIIAHLLTNLPNIVTQMIVVFNPTAPGVPPTTEMSFVIHISSWIWYLGACIFPVIYAYYWPAFSVGLASIFYEHNYSSDTLRPLTRTGALKV</sequence>
<dbReference type="STRING" id="299467.A0A443SPD0"/>
<keyword evidence="3 9" id="KW-0812">Transmembrane</keyword>
<evidence type="ECO:0000256" key="7">
    <source>
        <dbReference type="ARBA" id="ARBA00023170"/>
    </source>
</evidence>
<reference evidence="11 12" key="1">
    <citation type="journal article" date="2018" name="Gigascience">
        <title>Genomes of trombidid mites reveal novel predicted allergens and laterally-transferred genes associated with secondary metabolism.</title>
        <authorList>
            <person name="Dong X."/>
            <person name="Chaisiri K."/>
            <person name="Xia D."/>
            <person name="Armstrong S.D."/>
            <person name="Fang Y."/>
            <person name="Donnelly M.J."/>
            <person name="Kadowaki T."/>
            <person name="McGarry J.W."/>
            <person name="Darby A.C."/>
            <person name="Makepeace B.L."/>
        </authorList>
    </citation>
    <scope>NUCLEOTIDE SEQUENCE [LARGE SCALE GENOMIC DNA]</scope>
    <source>
        <strain evidence="11">UoL-UT</strain>
    </source>
</reference>
<dbReference type="InterPro" id="IPR017452">
    <property type="entry name" value="GPCR_Rhodpsn_7TM"/>
</dbReference>
<keyword evidence="4 9" id="KW-1133">Transmembrane helix</keyword>
<keyword evidence="2" id="KW-1003">Cell membrane</keyword>
<dbReference type="GO" id="GO:0043005">
    <property type="term" value="C:neuron projection"/>
    <property type="evidence" value="ECO:0007669"/>
    <property type="project" value="TreeGrafter"/>
</dbReference>
<protein>
    <recommendedName>
        <fullName evidence="10">G-protein coupled receptors family 1 profile domain-containing protein</fullName>
    </recommendedName>
</protein>
<keyword evidence="8" id="KW-0807">Transducer</keyword>
<dbReference type="AlphaFoldDB" id="A0A443SPD0"/>
<accession>A0A443SPD0</accession>
<feature type="transmembrane region" description="Helical" evidence="9">
    <location>
        <begin position="190"/>
        <end position="215"/>
    </location>
</feature>
<comment type="caution">
    <text evidence="11">The sequence shown here is derived from an EMBL/GenBank/DDBJ whole genome shotgun (WGS) entry which is preliminary data.</text>
</comment>
<dbReference type="GO" id="GO:0005886">
    <property type="term" value="C:plasma membrane"/>
    <property type="evidence" value="ECO:0007669"/>
    <property type="project" value="UniProtKB-SubCell"/>
</dbReference>
<organism evidence="11 12">
    <name type="scientific">Leptotrombidium deliense</name>
    <dbReference type="NCBI Taxonomy" id="299467"/>
    <lineage>
        <taxon>Eukaryota</taxon>
        <taxon>Metazoa</taxon>
        <taxon>Ecdysozoa</taxon>
        <taxon>Arthropoda</taxon>
        <taxon>Chelicerata</taxon>
        <taxon>Arachnida</taxon>
        <taxon>Acari</taxon>
        <taxon>Acariformes</taxon>
        <taxon>Trombidiformes</taxon>
        <taxon>Prostigmata</taxon>
        <taxon>Anystina</taxon>
        <taxon>Parasitengona</taxon>
        <taxon>Trombiculoidea</taxon>
        <taxon>Trombiculidae</taxon>
        <taxon>Leptotrombidium</taxon>
    </lineage>
</organism>
<feature type="transmembrane region" description="Helical" evidence="9">
    <location>
        <begin position="107"/>
        <end position="130"/>
    </location>
</feature>
<evidence type="ECO:0000256" key="8">
    <source>
        <dbReference type="ARBA" id="ARBA00023224"/>
    </source>
</evidence>
<feature type="transmembrane region" description="Helical" evidence="9">
    <location>
        <begin position="151"/>
        <end position="170"/>
    </location>
</feature>
<evidence type="ECO:0000313" key="12">
    <source>
        <dbReference type="Proteomes" id="UP000288716"/>
    </source>
</evidence>
<evidence type="ECO:0000256" key="4">
    <source>
        <dbReference type="ARBA" id="ARBA00022989"/>
    </source>
</evidence>
<dbReference type="EMBL" id="NCKV01000958">
    <property type="protein sequence ID" value="RWS29345.1"/>
    <property type="molecule type" value="Genomic_DNA"/>
</dbReference>
<gene>
    <name evidence="11" type="ORF">B4U80_12732</name>
</gene>
<evidence type="ECO:0000256" key="9">
    <source>
        <dbReference type="SAM" id="Phobius"/>
    </source>
</evidence>
<evidence type="ECO:0000256" key="6">
    <source>
        <dbReference type="ARBA" id="ARBA00023136"/>
    </source>
</evidence>
<keyword evidence="7" id="KW-0675">Receptor</keyword>